<dbReference type="EMBL" id="JAMRDG010000001">
    <property type="protein sequence ID" value="KAJ3705633.1"/>
    <property type="molecule type" value="Genomic_DNA"/>
</dbReference>
<sequence>MRSAPFAVSASSYLPPNLNLLFRQSYTTRSDQRRISCGATQTSTNLLPSLSPEIVVREARFEVQSVYWDGVGFLGLVAVRCHELRFGVFGFNRGYVAGLLTIDTLAEFLPRRGPFKHRRKGIAYSHTYQTSLLGKGIGERGWRKQWLQEQNRLLVAGTAAP</sequence>
<dbReference type="PANTHER" id="PTHR47443:SF3">
    <property type="entry name" value="GCN5-RELATED N-ACETYLTRANSFERASE 4, CHLOROPLASTIC"/>
    <property type="match status" value="1"/>
</dbReference>
<name>A0AAD5ZX76_9POAL</name>
<dbReference type="GO" id="GO:0009507">
    <property type="term" value="C:chloroplast"/>
    <property type="evidence" value="ECO:0007669"/>
    <property type="project" value="TreeGrafter"/>
</dbReference>
<comment type="caution">
    <text evidence="1">The sequence shown here is derived from an EMBL/GenBank/DDBJ whole genome shotgun (WGS) entry which is preliminary data.</text>
</comment>
<protein>
    <submittedName>
        <fullName evidence="1">Uncharacterized protein</fullName>
    </submittedName>
</protein>
<accession>A0AAD5ZX76</accession>
<gene>
    <name evidence="1" type="ORF">LUZ61_009338</name>
</gene>
<keyword evidence="2" id="KW-1185">Reference proteome</keyword>
<organism evidence="1 2">
    <name type="scientific">Rhynchospora tenuis</name>
    <dbReference type="NCBI Taxonomy" id="198213"/>
    <lineage>
        <taxon>Eukaryota</taxon>
        <taxon>Viridiplantae</taxon>
        <taxon>Streptophyta</taxon>
        <taxon>Embryophyta</taxon>
        <taxon>Tracheophyta</taxon>
        <taxon>Spermatophyta</taxon>
        <taxon>Magnoliopsida</taxon>
        <taxon>Liliopsida</taxon>
        <taxon>Poales</taxon>
        <taxon>Cyperaceae</taxon>
        <taxon>Cyperoideae</taxon>
        <taxon>Rhynchosporeae</taxon>
        <taxon>Rhynchospora</taxon>
    </lineage>
</organism>
<dbReference type="AlphaFoldDB" id="A0AAD5ZX76"/>
<evidence type="ECO:0000313" key="2">
    <source>
        <dbReference type="Proteomes" id="UP001210211"/>
    </source>
</evidence>
<dbReference type="Proteomes" id="UP001210211">
    <property type="component" value="Unassembled WGS sequence"/>
</dbReference>
<dbReference type="PANTHER" id="PTHR47443">
    <property type="entry name" value="ACYL-COA N-ACYLTRANSFERASES (NAT) SUPERFAMILY PROTEIN"/>
    <property type="match status" value="1"/>
</dbReference>
<reference evidence="1 2" key="1">
    <citation type="journal article" date="2022" name="Cell">
        <title>Repeat-based holocentromeres influence genome architecture and karyotype evolution.</title>
        <authorList>
            <person name="Hofstatter P.G."/>
            <person name="Thangavel G."/>
            <person name="Lux T."/>
            <person name="Neumann P."/>
            <person name="Vondrak T."/>
            <person name="Novak P."/>
            <person name="Zhang M."/>
            <person name="Costa L."/>
            <person name="Castellani M."/>
            <person name="Scott A."/>
            <person name="Toegelov H."/>
            <person name="Fuchs J."/>
            <person name="Mata-Sucre Y."/>
            <person name="Dias Y."/>
            <person name="Vanzela A.L.L."/>
            <person name="Huettel B."/>
            <person name="Almeida C.C.S."/>
            <person name="Simkova H."/>
            <person name="Souza G."/>
            <person name="Pedrosa-Harand A."/>
            <person name="Macas J."/>
            <person name="Mayer K.F.X."/>
            <person name="Houben A."/>
            <person name="Marques A."/>
        </authorList>
    </citation>
    <scope>NUCLEOTIDE SEQUENCE [LARGE SCALE GENOMIC DNA]</scope>
    <source>
        <strain evidence="1">RhyTen1mFocal</strain>
    </source>
</reference>
<evidence type="ECO:0000313" key="1">
    <source>
        <dbReference type="EMBL" id="KAJ3705633.1"/>
    </source>
</evidence>
<proteinExistence type="predicted"/>
<dbReference type="GO" id="GO:0008080">
    <property type="term" value="F:N-acetyltransferase activity"/>
    <property type="evidence" value="ECO:0007669"/>
    <property type="project" value="TreeGrafter"/>
</dbReference>